<organism evidence="3 4">
    <name type="scientific">Tanacetum coccineum</name>
    <dbReference type="NCBI Taxonomy" id="301880"/>
    <lineage>
        <taxon>Eukaryota</taxon>
        <taxon>Viridiplantae</taxon>
        <taxon>Streptophyta</taxon>
        <taxon>Embryophyta</taxon>
        <taxon>Tracheophyta</taxon>
        <taxon>Spermatophyta</taxon>
        <taxon>Magnoliopsida</taxon>
        <taxon>eudicotyledons</taxon>
        <taxon>Gunneridae</taxon>
        <taxon>Pentapetalae</taxon>
        <taxon>asterids</taxon>
        <taxon>campanulids</taxon>
        <taxon>Asterales</taxon>
        <taxon>Asteraceae</taxon>
        <taxon>Asteroideae</taxon>
        <taxon>Anthemideae</taxon>
        <taxon>Anthemidinae</taxon>
        <taxon>Tanacetum</taxon>
    </lineage>
</organism>
<evidence type="ECO:0000313" key="3">
    <source>
        <dbReference type="EMBL" id="GJT44494.1"/>
    </source>
</evidence>
<feature type="compositionally biased region" description="Acidic residues" evidence="2">
    <location>
        <begin position="609"/>
        <end position="628"/>
    </location>
</feature>
<feature type="compositionally biased region" description="Basic and acidic residues" evidence="2">
    <location>
        <begin position="310"/>
        <end position="344"/>
    </location>
</feature>
<accession>A0ABQ5E056</accession>
<feature type="region of interest" description="Disordered" evidence="2">
    <location>
        <begin position="606"/>
        <end position="635"/>
    </location>
</feature>
<reference evidence="3" key="1">
    <citation type="journal article" date="2022" name="Int. J. Mol. Sci.">
        <title>Draft Genome of Tanacetum Coccineum: Genomic Comparison of Closely Related Tanacetum-Family Plants.</title>
        <authorList>
            <person name="Yamashiro T."/>
            <person name="Shiraishi A."/>
            <person name="Nakayama K."/>
            <person name="Satake H."/>
        </authorList>
    </citation>
    <scope>NUCLEOTIDE SEQUENCE</scope>
</reference>
<comment type="caution">
    <text evidence="3">The sequence shown here is derived from an EMBL/GenBank/DDBJ whole genome shotgun (WGS) entry which is preliminary data.</text>
</comment>
<feature type="coiled-coil region" evidence="1">
    <location>
        <begin position="154"/>
        <end position="212"/>
    </location>
</feature>
<keyword evidence="4" id="KW-1185">Reference proteome</keyword>
<name>A0ABQ5E056_9ASTR</name>
<evidence type="ECO:0000256" key="2">
    <source>
        <dbReference type="SAM" id="MobiDB-lite"/>
    </source>
</evidence>
<feature type="region of interest" description="Disordered" evidence="2">
    <location>
        <begin position="301"/>
        <end position="344"/>
    </location>
</feature>
<dbReference type="Proteomes" id="UP001151760">
    <property type="component" value="Unassembled WGS sequence"/>
</dbReference>
<proteinExistence type="predicted"/>
<evidence type="ECO:0008006" key="5">
    <source>
        <dbReference type="Google" id="ProtNLM"/>
    </source>
</evidence>
<dbReference type="EMBL" id="BQNB010015818">
    <property type="protein sequence ID" value="GJT44494.1"/>
    <property type="molecule type" value="Genomic_DNA"/>
</dbReference>
<reference evidence="3" key="2">
    <citation type="submission" date="2022-01" db="EMBL/GenBank/DDBJ databases">
        <authorList>
            <person name="Yamashiro T."/>
            <person name="Shiraishi A."/>
            <person name="Satake H."/>
            <person name="Nakayama K."/>
        </authorList>
    </citation>
    <scope>NUCLEOTIDE SEQUENCE</scope>
</reference>
<protein>
    <recommendedName>
        <fullName evidence="5">UBN2 domain-containing protein</fullName>
    </recommendedName>
</protein>
<sequence length="635" mass="72922">MYQILAPPDKEDAIQYLRGDKLLCWKSMKKEVAKKEVSTADPVTTGEVVITANVEATTANAPTTTIDELTLAQTLIEIKAAKPKAVTTAATTITAAVASTRPKAKGIVFHDQEEQASAFTLIVSSSQLPQAKDKGKGKMVEPEKPLKKKDEIALDEELALRLQAEEQAELEKERVAHQEASREAIIEELDNIQAMIDADEQLAAKLQAEEQEQFSIEEKSRMLVDMIAERKKLFAAQRAAKQRSKPPTKNQIRNRMCTYLKNMGGYKHNQLKERSYEEIQKLFDKAYTQVSSFVPMDSEVVKSSVTRTEGSSKRAGDELESDKSKKQKIDEHVEAEKDDQKEEEMKKHIEIVKDDEVAIDAIPLATKPSVIVEYKIDKDGRMRYFKLIRADGSLKRYSSMIKMLQDIDREDLETLWKLVKAKYKNTRPEEDYERVLWGDLKVMFEPDIKSEVWRNLQGYKVTVWKLFDNCGVHFVRFKNLHIFMLVEKRYPLTPITISNMLNKKLQADRWNEMCYQLLKLMTKQEKDYSSKNHVGKFLRALPLKWRVKVTAIEEAKDLATLPLDELIGNLKVYEMVLENNGVVSKTTKEKVKSLAFKAKVTRELMCHGDDDEDEDKDEDEDEDEDEEFNLMAMNF</sequence>
<evidence type="ECO:0000256" key="1">
    <source>
        <dbReference type="SAM" id="Coils"/>
    </source>
</evidence>
<keyword evidence="1" id="KW-0175">Coiled coil</keyword>
<evidence type="ECO:0000313" key="4">
    <source>
        <dbReference type="Proteomes" id="UP001151760"/>
    </source>
</evidence>
<gene>
    <name evidence="3" type="ORF">Tco_0953209</name>
</gene>